<dbReference type="AlphaFoldDB" id="A0A210Q255"/>
<evidence type="ECO:0000256" key="3">
    <source>
        <dbReference type="ARBA" id="ARBA00022989"/>
    </source>
</evidence>
<feature type="domain" description="Neurotransmitter-gated ion-channel ligand-binding" evidence="6">
    <location>
        <begin position="39"/>
        <end position="252"/>
    </location>
</feature>
<keyword evidence="4 5" id="KW-0472">Membrane</keyword>
<dbReference type="CDD" id="cd19051">
    <property type="entry name" value="LGIC_TM_cation"/>
    <property type="match status" value="1"/>
</dbReference>
<dbReference type="EMBL" id="NEDP02005220">
    <property type="protein sequence ID" value="OWF42817.1"/>
    <property type="molecule type" value="Genomic_DNA"/>
</dbReference>
<gene>
    <name evidence="8" type="ORF">KP79_PYT20061</name>
</gene>
<dbReference type="InterPro" id="IPR006029">
    <property type="entry name" value="Neurotrans-gated_channel_TM"/>
</dbReference>
<feature type="transmembrane region" description="Helical" evidence="5">
    <location>
        <begin position="290"/>
        <end position="307"/>
    </location>
</feature>
<keyword evidence="5" id="KW-0407">Ion channel</keyword>
<dbReference type="OrthoDB" id="410315at2759"/>
<name>A0A210Q255_MIZYE</name>
<dbReference type="Pfam" id="PF02932">
    <property type="entry name" value="Neur_chan_memb"/>
    <property type="match status" value="1"/>
</dbReference>
<dbReference type="InterPro" id="IPR038050">
    <property type="entry name" value="Neuro_actylchol_rec"/>
</dbReference>
<dbReference type="CDD" id="cd18989">
    <property type="entry name" value="LGIC_ECD_cation"/>
    <property type="match status" value="1"/>
</dbReference>
<keyword evidence="2 5" id="KW-0812">Transmembrane</keyword>
<reference evidence="8 9" key="1">
    <citation type="journal article" date="2017" name="Nat. Ecol. Evol.">
        <title>Scallop genome provides insights into evolution of bilaterian karyotype and development.</title>
        <authorList>
            <person name="Wang S."/>
            <person name="Zhang J."/>
            <person name="Jiao W."/>
            <person name="Li J."/>
            <person name="Xun X."/>
            <person name="Sun Y."/>
            <person name="Guo X."/>
            <person name="Huan P."/>
            <person name="Dong B."/>
            <person name="Zhang L."/>
            <person name="Hu X."/>
            <person name="Sun X."/>
            <person name="Wang J."/>
            <person name="Zhao C."/>
            <person name="Wang Y."/>
            <person name="Wang D."/>
            <person name="Huang X."/>
            <person name="Wang R."/>
            <person name="Lv J."/>
            <person name="Li Y."/>
            <person name="Zhang Z."/>
            <person name="Liu B."/>
            <person name="Lu W."/>
            <person name="Hui Y."/>
            <person name="Liang J."/>
            <person name="Zhou Z."/>
            <person name="Hou R."/>
            <person name="Li X."/>
            <person name="Liu Y."/>
            <person name="Li H."/>
            <person name="Ning X."/>
            <person name="Lin Y."/>
            <person name="Zhao L."/>
            <person name="Xing Q."/>
            <person name="Dou J."/>
            <person name="Li Y."/>
            <person name="Mao J."/>
            <person name="Guo H."/>
            <person name="Dou H."/>
            <person name="Li T."/>
            <person name="Mu C."/>
            <person name="Jiang W."/>
            <person name="Fu Q."/>
            <person name="Fu X."/>
            <person name="Miao Y."/>
            <person name="Liu J."/>
            <person name="Yu Q."/>
            <person name="Li R."/>
            <person name="Liao H."/>
            <person name="Li X."/>
            <person name="Kong Y."/>
            <person name="Jiang Z."/>
            <person name="Chourrout D."/>
            <person name="Li R."/>
            <person name="Bao Z."/>
        </authorList>
    </citation>
    <scope>NUCLEOTIDE SEQUENCE [LARGE SCALE GENOMIC DNA]</scope>
    <source>
        <strain evidence="8 9">PY_sf001</strain>
    </source>
</reference>
<comment type="caution">
    <text evidence="8">The sequence shown here is derived from an EMBL/GenBank/DDBJ whole genome shotgun (WGS) entry which is preliminary data.</text>
</comment>
<feature type="domain" description="Neurotransmitter-gated ion-channel transmembrane" evidence="7">
    <location>
        <begin position="263"/>
        <end position="362"/>
    </location>
</feature>
<dbReference type="InterPro" id="IPR018000">
    <property type="entry name" value="Neurotransmitter_ion_chnl_CS"/>
</dbReference>
<feature type="transmembrane region" description="Helical" evidence="5">
    <location>
        <begin position="447"/>
        <end position="468"/>
    </location>
</feature>
<dbReference type="Proteomes" id="UP000242188">
    <property type="component" value="Unassembled WGS sequence"/>
</dbReference>
<keyword evidence="9" id="KW-1185">Reference proteome</keyword>
<evidence type="ECO:0000259" key="7">
    <source>
        <dbReference type="Pfam" id="PF02932"/>
    </source>
</evidence>
<comment type="subcellular location">
    <subcellularLocation>
        <location evidence="1">Membrane</location>
        <topology evidence="1">Multi-pass membrane protein</topology>
    </subcellularLocation>
</comment>
<organism evidence="8 9">
    <name type="scientific">Mizuhopecten yessoensis</name>
    <name type="common">Japanese scallop</name>
    <name type="synonym">Patinopecten yessoensis</name>
    <dbReference type="NCBI Taxonomy" id="6573"/>
    <lineage>
        <taxon>Eukaryota</taxon>
        <taxon>Metazoa</taxon>
        <taxon>Spiralia</taxon>
        <taxon>Lophotrochozoa</taxon>
        <taxon>Mollusca</taxon>
        <taxon>Bivalvia</taxon>
        <taxon>Autobranchia</taxon>
        <taxon>Pteriomorphia</taxon>
        <taxon>Pectinida</taxon>
        <taxon>Pectinoidea</taxon>
        <taxon>Pectinidae</taxon>
        <taxon>Mizuhopecten</taxon>
    </lineage>
</organism>
<evidence type="ECO:0000256" key="1">
    <source>
        <dbReference type="ARBA" id="ARBA00004141"/>
    </source>
</evidence>
<keyword evidence="3 5" id="KW-1133">Transmembrane helix</keyword>
<keyword evidence="5" id="KW-0732">Signal</keyword>
<evidence type="ECO:0000256" key="5">
    <source>
        <dbReference type="RuleBase" id="RU000687"/>
    </source>
</evidence>
<dbReference type="GO" id="GO:0016020">
    <property type="term" value="C:membrane"/>
    <property type="evidence" value="ECO:0007669"/>
    <property type="project" value="UniProtKB-SubCell"/>
</dbReference>
<feature type="transmembrane region" description="Helical" evidence="5">
    <location>
        <begin position="319"/>
        <end position="341"/>
    </location>
</feature>
<dbReference type="Pfam" id="PF02931">
    <property type="entry name" value="Neur_chan_LBD"/>
    <property type="match status" value="1"/>
</dbReference>
<dbReference type="GO" id="GO:0004888">
    <property type="term" value="F:transmembrane signaling receptor activity"/>
    <property type="evidence" value="ECO:0007669"/>
    <property type="project" value="InterPro"/>
</dbReference>
<dbReference type="Gene3D" id="2.70.170.10">
    <property type="entry name" value="Neurotransmitter-gated ion-channel ligand-binding domain"/>
    <property type="match status" value="1"/>
</dbReference>
<evidence type="ECO:0000256" key="2">
    <source>
        <dbReference type="ARBA" id="ARBA00022692"/>
    </source>
</evidence>
<dbReference type="InterPro" id="IPR036719">
    <property type="entry name" value="Neuro-gated_channel_TM_sf"/>
</dbReference>
<dbReference type="PANTHER" id="PTHR18945">
    <property type="entry name" value="NEUROTRANSMITTER GATED ION CHANNEL"/>
    <property type="match status" value="1"/>
</dbReference>
<feature type="signal peptide" evidence="5">
    <location>
        <begin position="1"/>
        <end position="30"/>
    </location>
</feature>
<dbReference type="SUPFAM" id="SSF90112">
    <property type="entry name" value="Neurotransmitter-gated ion-channel transmembrane pore"/>
    <property type="match status" value="1"/>
</dbReference>
<keyword evidence="5" id="KW-0813">Transport</keyword>
<dbReference type="FunFam" id="2.70.170.10:FF:000028">
    <property type="entry name" value="AcetylCholine Receptor"/>
    <property type="match status" value="1"/>
</dbReference>
<dbReference type="Gene3D" id="1.20.58.390">
    <property type="entry name" value="Neurotransmitter-gated ion-channel transmembrane domain"/>
    <property type="match status" value="2"/>
</dbReference>
<keyword evidence="5" id="KW-0406">Ion transport</keyword>
<dbReference type="STRING" id="6573.A0A210Q255"/>
<dbReference type="PROSITE" id="PS00236">
    <property type="entry name" value="NEUROTR_ION_CHANNEL"/>
    <property type="match status" value="1"/>
</dbReference>
<dbReference type="SUPFAM" id="SSF63712">
    <property type="entry name" value="Nicotinic receptor ligand binding domain-like"/>
    <property type="match status" value="1"/>
</dbReference>
<dbReference type="GO" id="GO:0005230">
    <property type="term" value="F:extracellular ligand-gated monoatomic ion channel activity"/>
    <property type="evidence" value="ECO:0007669"/>
    <property type="project" value="InterPro"/>
</dbReference>
<evidence type="ECO:0000313" key="8">
    <source>
        <dbReference type="EMBL" id="OWF42817.1"/>
    </source>
</evidence>
<sequence>MVGIMKSQLCTWSRIFLVLYILSMLSPSTGEYTYQENDEDRLYKALMKYYVKSSRPVLVSNSTGFKVDLSISEPRLETLETATDTMTFSYWLTLTWQDERLQWNSSDFGGLTTIRFSPDSIWLPELEVYNVSPFHPSRTRVANAIVHSSGSVMYIPAQTISFFCPLDLAKFPYDTQKCKLVMGSWTFTSLKQDLTYGGKYESQEIPVAGFGDTLKSHPQWTLNKMTAQIIHAKYECCPETYVKLEIDITVTRIASYYRLALVGPSVFLAILIPVVFLLPPDQTCRTNYGMILLMTMTVLMVVLQEAVPFDHATVPVLAVFYFGIFVLQFFSILCCVLTGCLRNRGARRKALPAWLGSLCIHSRGVRRCLCLDTDCPVYHDPDTPMNMRLIEEQQDTAHDSGLDNVNITVPDDHFREVANNTKIMAGKIMRESTYDKLQRDWQEVGRCLDRIFFVIFVVVIAIVALSTVL</sequence>
<dbReference type="InterPro" id="IPR006202">
    <property type="entry name" value="Neur_chan_lig-bd"/>
</dbReference>
<dbReference type="PRINTS" id="PR00252">
    <property type="entry name" value="NRIONCHANNEL"/>
</dbReference>
<keyword evidence="8" id="KW-0675">Receptor</keyword>
<accession>A0A210Q255</accession>
<comment type="similarity">
    <text evidence="5">Belongs to the ligand-gated ion channel (TC 1.A.9) family.</text>
</comment>
<feature type="transmembrane region" description="Helical" evidence="5">
    <location>
        <begin position="256"/>
        <end position="278"/>
    </location>
</feature>
<protein>
    <submittedName>
        <fullName evidence="8">Neuronal acetylcholine receptor subunit alpha-7</fullName>
    </submittedName>
</protein>
<dbReference type="InterPro" id="IPR036734">
    <property type="entry name" value="Neur_chan_lig-bd_sf"/>
</dbReference>
<evidence type="ECO:0000313" key="9">
    <source>
        <dbReference type="Proteomes" id="UP000242188"/>
    </source>
</evidence>
<proteinExistence type="inferred from homology"/>
<feature type="chain" id="PRO_5022250923" evidence="5">
    <location>
        <begin position="31"/>
        <end position="469"/>
    </location>
</feature>
<dbReference type="InterPro" id="IPR006201">
    <property type="entry name" value="Neur_channel"/>
</dbReference>
<evidence type="ECO:0000256" key="4">
    <source>
        <dbReference type="ARBA" id="ARBA00023136"/>
    </source>
</evidence>
<evidence type="ECO:0000259" key="6">
    <source>
        <dbReference type="Pfam" id="PF02931"/>
    </source>
</evidence>